<feature type="region of interest" description="Disordered" evidence="2">
    <location>
        <begin position="937"/>
        <end position="970"/>
    </location>
</feature>
<name>A0A9W6TZX3_9STRA</name>
<dbReference type="EMBL" id="BSXW01000579">
    <property type="protein sequence ID" value="GMF25930.1"/>
    <property type="molecule type" value="Genomic_DNA"/>
</dbReference>
<feature type="coiled-coil region" evidence="1">
    <location>
        <begin position="1089"/>
        <end position="1116"/>
    </location>
</feature>
<organism evidence="3 4">
    <name type="scientific">Phytophthora lilii</name>
    <dbReference type="NCBI Taxonomy" id="2077276"/>
    <lineage>
        <taxon>Eukaryota</taxon>
        <taxon>Sar</taxon>
        <taxon>Stramenopiles</taxon>
        <taxon>Oomycota</taxon>
        <taxon>Peronosporomycetes</taxon>
        <taxon>Peronosporales</taxon>
        <taxon>Peronosporaceae</taxon>
        <taxon>Phytophthora</taxon>
    </lineage>
</organism>
<dbReference type="AlphaFoldDB" id="A0A9W6TZX3"/>
<evidence type="ECO:0000256" key="2">
    <source>
        <dbReference type="SAM" id="MobiDB-lite"/>
    </source>
</evidence>
<reference evidence="3" key="1">
    <citation type="submission" date="2023-04" db="EMBL/GenBank/DDBJ databases">
        <title>Phytophthora lilii NBRC 32176.</title>
        <authorList>
            <person name="Ichikawa N."/>
            <person name="Sato H."/>
            <person name="Tonouchi N."/>
        </authorList>
    </citation>
    <scope>NUCLEOTIDE SEQUENCE</scope>
    <source>
        <strain evidence="3">NBRC 32176</strain>
    </source>
</reference>
<keyword evidence="4" id="KW-1185">Reference proteome</keyword>
<feature type="region of interest" description="Disordered" evidence="2">
    <location>
        <begin position="432"/>
        <end position="460"/>
    </location>
</feature>
<feature type="compositionally biased region" description="Low complexity" evidence="2">
    <location>
        <begin position="947"/>
        <end position="970"/>
    </location>
</feature>
<feature type="compositionally biased region" description="Polar residues" evidence="2">
    <location>
        <begin position="1"/>
        <end position="15"/>
    </location>
</feature>
<accession>A0A9W6TZX3</accession>
<comment type="caution">
    <text evidence="3">The sequence shown here is derived from an EMBL/GenBank/DDBJ whole genome shotgun (WGS) entry which is preliminary data.</text>
</comment>
<dbReference type="Proteomes" id="UP001165083">
    <property type="component" value="Unassembled WGS sequence"/>
</dbReference>
<evidence type="ECO:0000313" key="4">
    <source>
        <dbReference type="Proteomes" id="UP001165083"/>
    </source>
</evidence>
<protein>
    <submittedName>
        <fullName evidence="3">Unnamed protein product</fullName>
    </submittedName>
</protein>
<proteinExistence type="predicted"/>
<feature type="region of interest" description="Disordered" evidence="2">
    <location>
        <begin position="366"/>
        <end position="412"/>
    </location>
</feature>
<gene>
    <name evidence="3" type="ORF">Plil01_001075300</name>
</gene>
<feature type="region of interest" description="Disordered" evidence="2">
    <location>
        <begin position="714"/>
        <end position="736"/>
    </location>
</feature>
<sequence>MAANANTARATSPEASSGDDESPHKRRKTAAAGKSHSAKPKRKKIPTCNCSLHSLTLYFSLLQQREKSTGPFDTPTKLSRNPIKRKAQLMEMREQRLSCAFEFMKEMLKYMDATLDFCEQKKFVAVNGDICSERFEIVPLPHARSVKRVFDALETFLANMEISMSEVAGDITVRENDEPQLSINCPVAQHRFVSKIANMIEMDTNNAAFAEYRPPGPGVEEIGFSINDPIDEDELYPYRPATRVRQDVTVIIMVSRQIDKQGKPLIVFSRWWSLRLRKSHIHVPKFVAERIRNGLESVSAAMLEAAERADASSSSSPSNVLLVHREKRDGSRVLVATAAPTASMMMTSLTESKSSDVAISEQLHDDARAQRGPAAIGKQRSAGQGEEPDARAFKSCGGHGRRHTSIASSDCVGYHDATQGEKAEILVRLQEAAGREKEEAGTTASQAEEGEDPHHRVLRPEEVPGYERGLVLGALRGHAPAGANNVKAIVDALGYFVYNIEICISEVLGDITIRENDDPQRNSSIAQHRLVTTIGDRFHMDTNNVAFNEYFPPGPGQSEVGFSISDAVDEDEAFPYHEKERVRQDVTVIIMVQRRQDGTSIIVLARWWCLRIRRFSIDVPHYVVARIQNGMEYVGAAMMAAAQRAGNAMRYLNFVSSSSVHLIPRQAEPHLQQAGLLVSRRLSCNVKSPVAIASQQQLVLVRSATASPRCIEAPQGPEGAQKGAEHLAPGSNVLPTQGDYRYEPVIRLGTNQRERYETLLAMKQQRFQEAVYFLSERSRQMKMNTEFTDLQKFQSDNGDVCLVRFDIKPLPAAHDVMQAFEGVLKFSYNLEISISDLVGDLTIRENDDEDWDSSVAQHRLVTTVKNGIQVDTNNVTFTQYWGDGSGPQPDKSVGNELGIAVCNYVDDDALYPYHKSERVRQDITFFVVVARYPRHRSGMSNTAPAHSMTSVGSPSSSCGSESAASVNESSESQDDMVVALRWTCLRLRKPPFSLDDATASHIRDGMEQVGQAMFTAIHHSVNGQQQIDVVGAAAAAPDGVGWRQVSEIAGRSTTQRIESGVAVSDVLSPQGMVAAAFVGGRLRLMSVLVLLLQEEKEMLEKKLQGLTLQLQHLERRGQFQDEQEEIAARLKQNQELRDSIRGQRIIFANTQSIISEFLVMW</sequence>
<feature type="region of interest" description="Disordered" evidence="2">
    <location>
        <begin position="1"/>
        <end position="44"/>
    </location>
</feature>
<evidence type="ECO:0000256" key="1">
    <source>
        <dbReference type="SAM" id="Coils"/>
    </source>
</evidence>
<evidence type="ECO:0000313" key="3">
    <source>
        <dbReference type="EMBL" id="GMF25930.1"/>
    </source>
</evidence>
<keyword evidence="1" id="KW-0175">Coiled coil</keyword>